<comment type="caution">
    <text evidence="1">The sequence shown here is derived from an EMBL/GenBank/DDBJ whole genome shotgun (WGS) entry which is preliminary data.</text>
</comment>
<evidence type="ECO:0000313" key="2">
    <source>
        <dbReference type="Proteomes" id="UP001549204"/>
    </source>
</evidence>
<accession>A0ABV2GZJ9</accession>
<protein>
    <submittedName>
        <fullName evidence="1">Uncharacterized protein</fullName>
    </submittedName>
</protein>
<keyword evidence="2" id="KW-1185">Reference proteome</keyword>
<sequence length="33" mass="3527">MQPVVVVISKILPPGTTEIIGYESTFPVLLATL</sequence>
<dbReference type="EMBL" id="JBEPMC010000021">
    <property type="protein sequence ID" value="MET3583713.1"/>
    <property type="molecule type" value="Genomic_DNA"/>
</dbReference>
<dbReference type="Proteomes" id="UP001549204">
    <property type="component" value="Unassembled WGS sequence"/>
</dbReference>
<evidence type="ECO:0000313" key="1">
    <source>
        <dbReference type="EMBL" id="MET3583713.1"/>
    </source>
</evidence>
<proteinExistence type="predicted"/>
<reference evidence="1 2" key="1">
    <citation type="submission" date="2024-06" db="EMBL/GenBank/DDBJ databases">
        <title>Genomic Encyclopedia of Type Strains, Phase IV (KMG-IV): sequencing the most valuable type-strain genomes for metagenomic binning, comparative biology and taxonomic classification.</title>
        <authorList>
            <person name="Goeker M."/>
        </authorList>
    </citation>
    <scope>NUCLEOTIDE SEQUENCE [LARGE SCALE GENOMIC DNA]</scope>
    <source>
        <strain evidence="1 2">DSM 100022</strain>
    </source>
</reference>
<name>A0ABV2GZJ9_9HYPH</name>
<gene>
    <name evidence="1" type="ORF">ABID19_006778</name>
</gene>
<organism evidence="1 2">
    <name type="scientific">Mesorhizobium robiniae</name>
    <dbReference type="NCBI Taxonomy" id="559315"/>
    <lineage>
        <taxon>Bacteria</taxon>
        <taxon>Pseudomonadati</taxon>
        <taxon>Pseudomonadota</taxon>
        <taxon>Alphaproteobacteria</taxon>
        <taxon>Hyphomicrobiales</taxon>
        <taxon>Phyllobacteriaceae</taxon>
        <taxon>Mesorhizobium</taxon>
    </lineage>
</organism>